<dbReference type="InterPro" id="IPR048449">
    <property type="entry name" value="YhfX-like_C"/>
</dbReference>
<dbReference type="Gene3D" id="2.40.37.30">
    <property type="match status" value="2"/>
</dbReference>
<gene>
    <name evidence="3" type="ORF">LPW36_15750</name>
</gene>
<protein>
    <submittedName>
        <fullName evidence="3">YhfX family PLP-dependent enzyme</fullName>
    </submittedName>
</protein>
<dbReference type="Pfam" id="PF21279">
    <property type="entry name" value="YhfX-like_C"/>
    <property type="match status" value="1"/>
</dbReference>
<evidence type="ECO:0000313" key="4">
    <source>
        <dbReference type="Proteomes" id="UP001139171"/>
    </source>
</evidence>
<dbReference type="Pfam" id="PF01168">
    <property type="entry name" value="Ala_racemase_N"/>
    <property type="match status" value="1"/>
</dbReference>
<accession>A0A9X1SM18</accession>
<dbReference type="Proteomes" id="UP001139171">
    <property type="component" value="Unassembled WGS sequence"/>
</dbReference>
<dbReference type="InterPro" id="IPR029066">
    <property type="entry name" value="PLP-binding_barrel"/>
</dbReference>
<keyword evidence="4" id="KW-1185">Reference proteome</keyword>
<dbReference type="InterPro" id="IPR001608">
    <property type="entry name" value="Ala_racemase_N"/>
</dbReference>
<reference evidence="3" key="1">
    <citation type="submission" date="2021-11" db="EMBL/GenBank/DDBJ databases">
        <title>Jinshanibacter sp. isolated from one year old Eriocheir sinensis.</title>
        <authorList>
            <person name="Li J.-Y."/>
            <person name="He W."/>
            <person name="Gao T.-H."/>
        </authorList>
    </citation>
    <scope>NUCLEOTIDE SEQUENCE</scope>
    <source>
        <strain evidence="3">LJY008</strain>
    </source>
</reference>
<feature type="domain" description="YhfX-like C-terminal" evidence="2">
    <location>
        <begin position="278"/>
        <end position="375"/>
    </location>
</feature>
<evidence type="ECO:0000313" key="3">
    <source>
        <dbReference type="EMBL" id="MCD1127430.1"/>
    </source>
</evidence>
<dbReference type="EMBL" id="JAJNAG010000053">
    <property type="protein sequence ID" value="MCD1127430.1"/>
    <property type="molecule type" value="Genomic_DNA"/>
</dbReference>
<evidence type="ECO:0000259" key="2">
    <source>
        <dbReference type="Pfam" id="PF21279"/>
    </source>
</evidence>
<feature type="domain" description="Alanine racemase N-terminal" evidence="1">
    <location>
        <begin position="33"/>
        <end position="264"/>
    </location>
</feature>
<dbReference type="RefSeq" id="WP_230611252.1">
    <property type="nucleotide sequence ID" value="NZ_JAJNAG010000053.1"/>
</dbReference>
<sequence length="393" mass="43242">MFVDALKKQNPQLIEAAVALWRQGTILPDTYVIDVDQVLDNGRKLLKTAHDYGIELYLMTKQIGRNPTLAQRLIELGYRGVVAVDFREAEVLSEHQIPLCHVGHLVQTPDALVEKTLRLRPEVMTVFSLEKARQISKVAQSIGVIQPVMIKVIADSDQLYPGQEAGFILDDLENIVQQIQMMPGIKLTGLTHFPCLLWNDQQQKTLPTPNLQTLLATYNRLTDMGVGIKQLNAPSATSCSTLPLLAEYGVTHTEPGHALTGTIPANQHGTEPERIAMVYITEVSHQFSGLSYCFGGGYYRRGHASKGLVFSSSVSSSNVQIAPVLPLDDSSIDYHIPLKGHYPVGSGVVMCFRTQIFVTRSDVALVSGIQTGRPVLDGIYTSQGMLKQEAFYG</sequence>
<proteinExistence type="predicted"/>
<dbReference type="AlphaFoldDB" id="A0A9X1SM18"/>
<evidence type="ECO:0000259" key="1">
    <source>
        <dbReference type="Pfam" id="PF01168"/>
    </source>
</evidence>
<organism evidence="3 4">
    <name type="scientific">Limnobaculum eriocheiris</name>
    <dbReference type="NCBI Taxonomy" id="2897391"/>
    <lineage>
        <taxon>Bacteria</taxon>
        <taxon>Pseudomonadati</taxon>
        <taxon>Pseudomonadota</taxon>
        <taxon>Gammaproteobacteria</taxon>
        <taxon>Enterobacterales</taxon>
        <taxon>Budviciaceae</taxon>
        <taxon>Limnobaculum</taxon>
    </lineage>
</organism>
<dbReference type="CDD" id="cd06811">
    <property type="entry name" value="PLPDE_III_yhfX_like"/>
    <property type="match status" value="1"/>
</dbReference>
<dbReference type="SUPFAM" id="SSF51419">
    <property type="entry name" value="PLP-binding barrel"/>
    <property type="match status" value="1"/>
</dbReference>
<comment type="caution">
    <text evidence="3">The sequence shown here is derived from an EMBL/GenBank/DDBJ whole genome shotgun (WGS) entry which is preliminary data.</text>
</comment>
<name>A0A9X1SM18_9GAMM</name>